<dbReference type="AlphaFoldDB" id="A0A8S3SV93"/>
<feature type="domain" description="DZIP3-like HEPN" evidence="3">
    <location>
        <begin position="363"/>
        <end position="467"/>
    </location>
</feature>
<keyword evidence="1" id="KW-0175">Coiled coil</keyword>
<accession>A0A8S3SV93</accession>
<proteinExistence type="predicted"/>
<feature type="coiled-coil region" evidence="1">
    <location>
        <begin position="716"/>
        <end position="805"/>
    </location>
</feature>
<organism evidence="4 5">
    <name type="scientific">Mytilus edulis</name>
    <name type="common">Blue mussel</name>
    <dbReference type="NCBI Taxonomy" id="6550"/>
    <lineage>
        <taxon>Eukaryota</taxon>
        <taxon>Metazoa</taxon>
        <taxon>Spiralia</taxon>
        <taxon>Lophotrochozoa</taxon>
        <taxon>Mollusca</taxon>
        <taxon>Bivalvia</taxon>
        <taxon>Autobranchia</taxon>
        <taxon>Pteriomorphia</taxon>
        <taxon>Mytilida</taxon>
        <taxon>Mytiloidea</taxon>
        <taxon>Mytilidae</taxon>
        <taxon>Mytilinae</taxon>
        <taxon>Mytilus</taxon>
    </lineage>
</organism>
<evidence type="ECO:0000259" key="3">
    <source>
        <dbReference type="Pfam" id="PF18738"/>
    </source>
</evidence>
<feature type="region of interest" description="Disordered" evidence="2">
    <location>
        <begin position="833"/>
        <end position="853"/>
    </location>
</feature>
<dbReference type="EMBL" id="CAJPWZ010001808">
    <property type="protein sequence ID" value="CAG2224608.1"/>
    <property type="molecule type" value="Genomic_DNA"/>
</dbReference>
<dbReference type="Pfam" id="PF18738">
    <property type="entry name" value="HEPN_DZIP3"/>
    <property type="match status" value="1"/>
</dbReference>
<reference evidence="4" key="1">
    <citation type="submission" date="2021-03" db="EMBL/GenBank/DDBJ databases">
        <authorList>
            <person name="Bekaert M."/>
        </authorList>
    </citation>
    <scope>NUCLEOTIDE SEQUENCE</scope>
</reference>
<feature type="compositionally biased region" description="Basic residues" evidence="2">
    <location>
        <begin position="844"/>
        <end position="853"/>
    </location>
</feature>
<dbReference type="Proteomes" id="UP000683360">
    <property type="component" value="Unassembled WGS sequence"/>
</dbReference>
<dbReference type="OrthoDB" id="5958466at2759"/>
<protein>
    <recommendedName>
        <fullName evidence="3">DZIP3-like HEPN domain-containing protein</fullName>
    </recommendedName>
</protein>
<sequence>MREKDMDSIEEEKAMRELLYDTSIVIRPSDKSSGVVIMNTEDYKLEVEKELDNNDTYKAIDKDLTQKNENKVKKLIENLCKREIIDKDMKKYLLPKGTCPGKENKHVKIEYKKYVALDTLVYDIFQKYAVNLPKYSVEVYDIATGYVDNSADKFSCGDCKQTCITLDNFISHKKTRCFQHVLPEKPFSSASFLSAKDCDKKDSSACVEETDIHCGLSRTPVDLSRKHSAIVSEVEFKMSSECSDMLKKNKGRFKSRDIEYSSHCGNYVCSINTGSISIVYDGGHICYLTKNVDTLGEQISTGENKSPKRERRSPVTLSYGMKLTGSQLLRSTMLLTEVSTRAVRTFFERDFAPEYLEYSPMKEYKEMLDLKKKHRINQLQWDLMFPRFPYVTDSKTLNVNLMMILLKNLTQMNPPSCGFDHLPSAIETTQAADLSRLKYYRNYLSHYDDGKVDNTFFNMAWNDLTSEYIEDPFGPKLENDKESIRNVELKKNILDHQKGRRRSNSDDKMKILNDFVDSMAYTLHWQENEVLWFSDPEISSNISASSETYIDIFLTDRNVYDLDVKNTTVPSNLNTTINELKKMTQTGDLNGNIGGFSIKILSSQGCLDASCDTLLFNVTANDNVTKDSKSKSVSVKSRKQKERDTARINSYIQCKNIIRALPFSGMRNSPFIQYLDISNVLKTELKSVKQKIIKEKNTNLEQQKCIEALKIQLKNQQIIESERDQFKQELENLRQQKEESASRINVEEYVNQIQELKDQVIEKDGTVKMVQDLYYLRSTEFTDEIQSLKNEKQALEKEKADLCSKVNFQADSISQLTFQLQDLNHELHLVSFQNQQRPNQNRHYNNRRGGRYR</sequence>
<gene>
    <name evidence="4" type="ORF">MEDL_37757</name>
</gene>
<evidence type="ECO:0000256" key="2">
    <source>
        <dbReference type="SAM" id="MobiDB-lite"/>
    </source>
</evidence>
<keyword evidence="5" id="KW-1185">Reference proteome</keyword>
<evidence type="ECO:0000313" key="5">
    <source>
        <dbReference type="Proteomes" id="UP000683360"/>
    </source>
</evidence>
<evidence type="ECO:0000256" key="1">
    <source>
        <dbReference type="SAM" id="Coils"/>
    </source>
</evidence>
<comment type="caution">
    <text evidence="4">The sequence shown here is derived from an EMBL/GenBank/DDBJ whole genome shotgun (WGS) entry which is preliminary data.</text>
</comment>
<name>A0A8S3SV93_MYTED</name>
<dbReference type="InterPro" id="IPR041249">
    <property type="entry name" value="HEPN_DZIP3"/>
</dbReference>
<evidence type="ECO:0000313" key="4">
    <source>
        <dbReference type="EMBL" id="CAG2224608.1"/>
    </source>
</evidence>